<evidence type="ECO:0000313" key="1">
    <source>
        <dbReference type="EMBL" id="RUL87438.1"/>
    </source>
</evidence>
<keyword evidence="2" id="KW-1185">Reference proteome</keyword>
<dbReference type="Proteomes" id="UP000280296">
    <property type="component" value="Unassembled WGS sequence"/>
</dbReference>
<protein>
    <submittedName>
        <fullName evidence="1">Uncharacterized protein</fullName>
    </submittedName>
</protein>
<gene>
    <name evidence="1" type="ORF">TsocGM_12210</name>
</gene>
<sequence>MNISAGRRSTRWSALACLAGLVVCGEGGGAVPREETGPLPELVRLEPGAEVSQGPPRGWSHRVMRSVPRLSTGDLADLPESAGATATRFRTVIAAEVVADPRSGARLARVGLGNAVPVGELELVVTPEGPKAVLRRLGVVDRVVLLAAQAKLDQGVLLARSPTFALSRNPTVLVVDGEHRETALCYAILVDPDTGALTTLCWPIPGPGEPLESVTLLAPGLSFDAPIDVRATRRVGPVVVSWSFALGSPPPGRRIDLPGPIARVLARPDANAPEAVERALRSLLDRAR</sequence>
<proteinExistence type="predicted"/>
<dbReference type="AlphaFoldDB" id="A0A432MJY3"/>
<dbReference type="EMBL" id="RYZH01000021">
    <property type="protein sequence ID" value="RUL87438.1"/>
    <property type="molecule type" value="Genomic_DNA"/>
</dbReference>
<comment type="caution">
    <text evidence="1">The sequence shown here is derived from an EMBL/GenBank/DDBJ whole genome shotgun (WGS) entry which is preliminary data.</text>
</comment>
<reference evidence="1 2" key="1">
    <citation type="submission" date="2018-12" db="EMBL/GenBank/DDBJ databases">
        <authorList>
            <person name="Toschakov S.V."/>
        </authorList>
    </citation>
    <scope>NUCLEOTIDE SEQUENCE [LARGE SCALE GENOMIC DNA]</scope>
    <source>
        <strain evidence="1 2">GM2012</strain>
    </source>
</reference>
<name>A0A432MJY3_9BACT</name>
<dbReference type="RefSeq" id="WP_126725654.1">
    <property type="nucleotide sequence ID" value="NZ_RYZH01000021.1"/>
</dbReference>
<evidence type="ECO:0000313" key="2">
    <source>
        <dbReference type="Proteomes" id="UP000280296"/>
    </source>
</evidence>
<reference evidence="1 2" key="2">
    <citation type="submission" date="2019-01" db="EMBL/GenBank/DDBJ databases">
        <title>Tautonia sociabilis, a novel thermotolerant planctomycete of Isosphaeraceae family, isolated from a 4000 m deep subterranean habitat.</title>
        <authorList>
            <person name="Kovaleva O.L."/>
            <person name="Elcheninov A.G."/>
            <person name="Van Heerden E."/>
            <person name="Toshchakov S.V."/>
            <person name="Novikov A."/>
            <person name="Bonch-Osmolovskaya E.A."/>
            <person name="Kublanov I.V."/>
        </authorList>
    </citation>
    <scope>NUCLEOTIDE SEQUENCE [LARGE SCALE GENOMIC DNA]</scope>
    <source>
        <strain evidence="1 2">GM2012</strain>
    </source>
</reference>
<organism evidence="1 2">
    <name type="scientific">Tautonia sociabilis</name>
    <dbReference type="NCBI Taxonomy" id="2080755"/>
    <lineage>
        <taxon>Bacteria</taxon>
        <taxon>Pseudomonadati</taxon>
        <taxon>Planctomycetota</taxon>
        <taxon>Planctomycetia</taxon>
        <taxon>Isosphaerales</taxon>
        <taxon>Isosphaeraceae</taxon>
        <taxon>Tautonia</taxon>
    </lineage>
</organism>
<accession>A0A432MJY3</accession>
<dbReference type="OrthoDB" id="273268at2"/>